<evidence type="ECO:0000313" key="20">
    <source>
        <dbReference type="Proteomes" id="UP000789396"/>
    </source>
</evidence>
<dbReference type="FunFam" id="3.30.70.141:FF:000017">
    <property type="entry name" value="Nucleoside diphosphate kinase"/>
    <property type="match status" value="1"/>
</dbReference>
<dbReference type="GO" id="GO:0006183">
    <property type="term" value="P:GTP biosynthetic process"/>
    <property type="evidence" value="ECO:0007669"/>
    <property type="project" value="InterPro"/>
</dbReference>
<evidence type="ECO:0000256" key="5">
    <source>
        <dbReference type="ARBA" id="ARBA00012966"/>
    </source>
</evidence>
<dbReference type="GO" id="GO:0004550">
    <property type="term" value="F:nucleoside diphosphate kinase activity"/>
    <property type="evidence" value="ECO:0007669"/>
    <property type="project" value="UniProtKB-EC"/>
</dbReference>
<keyword evidence="9" id="KW-0479">Metal-binding</keyword>
<feature type="binding site" evidence="15">
    <location>
        <position position="131"/>
    </location>
    <ligand>
        <name>ATP</name>
        <dbReference type="ChEBI" id="CHEBI:30616"/>
    </ligand>
</feature>
<keyword evidence="11 17" id="KW-0418">Kinase</keyword>
<dbReference type="Gene3D" id="3.30.70.141">
    <property type="entry name" value="Nucleoside diphosphate kinase-like domain"/>
    <property type="match status" value="1"/>
</dbReference>
<evidence type="ECO:0000313" key="19">
    <source>
        <dbReference type="EMBL" id="CAG8794062.1"/>
    </source>
</evidence>
<dbReference type="InterPro" id="IPR009019">
    <property type="entry name" value="KH_sf_prok-type"/>
</dbReference>
<dbReference type="InterPro" id="IPR001564">
    <property type="entry name" value="Nucleoside_diP_kinase"/>
</dbReference>
<comment type="similarity">
    <text evidence="4 15 16">Belongs to the NDK family.</text>
</comment>
<dbReference type="GO" id="GO:0006228">
    <property type="term" value="P:UTP biosynthetic process"/>
    <property type="evidence" value="ECO:0007669"/>
    <property type="project" value="InterPro"/>
</dbReference>
<proteinExistence type="inferred from homology"/>
<dbReference type="SUPFAM" id="SSF54919">
    <property type="entry name" value="Nucleoside diphosphate kinase, NDK"/>
    <property type="match status" value="1"/>
</dbReference>
<evidence type="ECO:0000256" key="7">
    <source>
        <dbReference type="ARBA" id="ARBA00022490"/>
    </source>
</evidence>
<comment type="cofactor">
    <cofactor evidence="1">
        <name>Mg(2+)</name>
        <dbReference type="ChEBI" id="CHEBI:18420"/>
    </cofactor>
</comment>
<keyword evidence="14" id="KW-0546">Nucleotide metabolism</keyword>
<comment type="caution">
    <text evidence="19">The sequence shown here is derived from an EMBL/GenBank/DDBJ whole genome shotgun (WGS) entry which is preliminary data.</text>
</comment>
<evidence type="ECO:0000256" key="8">
    <source>
        <dbReference type="ARBA" id="ARBA00022679"/>
    </source>
</evidence>
<evidence type="ECO:0000256" key="4">
    <source>
        <dbReference type="ARBA" id="ARBA00008142"/>
    </source>
</evidence>
<evidence type="ECO:0000256" key="6">
    <source>
        <dbReference type="ARBA" id="ARBA00017632"/>
    </source>
</evidence>
<protein>
    <recommendedName>
        <fullName evidence="6 17">Nucleoside diphosphate kinase</fullName>
        <ecNumber evidence="5 17">2.7.4.6</ecNumber>
    </recommendedName>
</protein>
<dbReference type="PANTHER" id="PTHR46161:SF3">
    <property type="entry name" value="NUCLEOSIDE DIPHOSPHATE KINASE DDB_G0292928-RELATED"/>
    <property type="match status" value="1"/>
</dbReference>
<evidence type="ECO:0000256" key="2">
    <source>
        <dbReference type="ARBA" id="ARBA00004305"/>
    </source>
</evidence>
<name>A0A9N9JU30_9GLOM</name>
<keyword evidence="10 17" id="KW-0547">Nucleotide-binding</keyword>
<comment type="subcellular location">
    <subcellularLocation>
        <location evidence="3">Mitochondrion intermembrane space</location>
    </subcellularLocation>
    <subcellularLocation>
        <location evidence="2">Mitochondrion matrix</location>
    </subcellularLocation>
</comment>
<organism evidence="19 20">
    <name type="scientific">Racocetra fulgida</name>
    <dbReference type="NCBI Taxonomy" id="60492"/>
    <lineage>
        <taxon>Eukaryota</taxon>
        <taxon>Fungi</taxon>
        <taxon>Fungi incertae sedis</taxon>
        <taxon>Mucoromycota</taxon>
        <taxon>Glomeromycotina</taxon>
        <taxon>Glomeromycetes</taxon>
        <taxon>Diversisporales</taxon>
        <taxon>Gigasporaceae</taxon>
        <taxon>Racocetra</taxon>
    </lineage>
</organism>
<evidence type="ECO:0000256" key="13">
    <source>
        <dbReference type="ARBA" id="ARBA00022842"/>
    </source>
</evidence>
<dbReference type="GO" id="GO:0003723">
    <property type="term" value="F:RNA binding"/>
    <property type="evidence" value="ECO:0007669"/>
    <property type="project" value="InterPro"/>
</dbReference>
<dbReference type="PRINTS" id="PR01243">
    <property type="entry name" value="NUCDPKINASE"/>
</dbReference>
<evidence type="ECO:0000256" key="3">
    <source>
        <dbReference type="ARBA" id="ARBA00004569"/>
    </source>
</evidence>
<reference evidence="19" key="1">
    <citation type="submission" date="2021-06" db="EMBL/GenBank/DDBJ databases">
        <authorList>
            <person name="Kallberg Y."/>
            <person name="Tangrot J."/>
            <person name="Rosling A."/>
        </authorList>
    </citation>
    <scope>NUCLEOTIDE SEQUENCE</scope>
    <source>
        <strain evidence="19">IN212</strain>
    </source>
</reference>
<comment type="catalytic activity">
    <reaction evidence="17">
        <text>a 2'-deoxyribonucleoside 5'-diphosphate + ATP = a 2'-deoxyribonucleoside 5'-triphosphate + ADP</text>
        <dbReference type="Rhea" id="RHEA:44640"/>
        <dbReference type="ChEBI" id="CHEBI:30616"/>
        <dbReference type="ChEBI" id="CHEBI:61560"/>
        <dbReference type="ChEBI" id="CHEBI:73316"/>
        <dbReference type="ChEBI" id="CHEBI:456216"/>
        <dbReference type="EC" id="2.7.4.6"/>
    </reaction>
</comment>
<dbReference type="SUPFAM" id="SSF54814">
    <property type="entry name" value="Prokaryotic type KH domain (KH-domain type II)"/>
    <property type="match status" value="1"/>
</dbReference>
<feature type="binding site" evidence="15">
    <location>
        <position position="179"/>
    </location>
    <ligand>
        <name>ATP</name>
        <dbReference type="ChEBI" id="CHEBI:30616"/>
    </ligand>
</feature>
<dbReference type="Proteomes" id="UP000789396">
    <property type="component" value="Unassembled WGS sequence"/>
</dbReference>
<evidence type="ECO:0000256" key="1">
    <source>
        <dbReference type="ARBA" id="ARBA00001946"/>
    </source>
</evidence>
<feature type="active site" description="Pros-phosphohistidine intermediate" evidence="15">
    <location>
        <position position="237"/>
    </location>
</feature>
<dbReference type="CDD" id="cd04413">
    <property type="entry name" value="NDPk_I"/>
    <property type="match status" value="1"/>
</dbReference>
<evidence type="ECO:0000256" key="10">
    <source>
        <dbReference type="ARBA" id="ARBA00022741"/>
    </source>
</evidence>
<dbReference type="AlphaFoldDB" id="A0A9N9JU30"/>
<keyword evidence="20" id="KW-1185">Reference proteome</keyword>
<dbReference type="InterPro" id="IPR036850">
    <property type="entry name" value="NDK-like_dom_sf"/>
</dbReference>
<dbReference type="OrthoDB" id="2162449at2759"/>
<dbReference type="GO" id="GO:0005758">
    <property type="term" value="C:mitochondrial intermembrane space"/>
    <property type="evidence" value="ECO:0007669"/>
    <property type="project" value="UniProtKB-SubCell"/>
</dbReference>
<dbReference type="InterPro" id="IPR034907">
    <property type="entry name" value="NDK-like_dom"/>
</dbReference>
<evidence type="ECO:0000256" key="16">
    <source>
        <dbReference type="RuleBase" id="RU004011"/>
    </source>
</evidence>
<evidence type="ECO:0000256" key="12">
    <source>
        <dbReference type="ARBA" id="ARBA00022840"/>
    </source>
</evidence>
<feature type="non-terminal residue" evidence="19">
    <location>
        <position position="1"/>
    </location>
</feature>
<keyword evidence="13" id="KW-0460">Magnesium</keyword>
<dbReference type="Pfam" id="PF00334">
    <property type="entry name" value="NDK"/>
    <property type="match status" value="1"/>
</dbReference>
<evidence type="ECO:0000256" key="11">
    <source>
        <dbReference type="ARBA" id="ARBA00022777"/>
    </source>
</evidence>
<dbReference type="PANTHER" id="PTHR46161">
    <property type="entry name" value="NUCLEOSIDE DIPHOSPHATE KINASE"/>
    <property type="match status" value="1"/>
</dbReference>
<gene>
    <name evidence="19" type="ORF">RFULGI_LOCUS17033</name>
</gene>
<evidence type="ECO:0000256" key="17">
    <source>
        <dbReference type="RuleBase" id="RU004013"/>
    </source>
</evidence>
<dbReference type="NCBIfam" id="NF001908">
    <property type="entry name" value="PRK00668.1"/>
    <property type="match status" value="1"/>
</dbReference>
<feature type="non-terminal residue" evidence="19">
    <location>
        <position position="255"/>
    </location>
</feature>
<feature type="binding site" evidence="15">
    <location>
        <position position="234"/>
    </location>
    <ligand>
        <name>ATP</name>
        <dbReference type="ChEBI" id="CHEBI:30616"/>
    </ligand>
</feature>
<dbReference type="InterPro" id="IPR023005">
    <property type="entry name" value="Nucleoside_diP_kinase_AS"/>
</dbReference>
<dbReference type="GO" id="GO:0005759">
    <property type="term" value="C:mitochondrial matrix"/>
    <property type="evidence" value="ECO:0007669"/>
    <property type="project" value="UniProtKB-SubCell"/>
</dbReference>
<dbReference type="GO" id="GO:0046872">
    <property type="term" value="F:metal ion binding"/>
    <property type="evidence" value="ECO:0007669"/>
    <property type="project" value="UniProtKB-KW"/>
</dbReference>
<feature type="binding site" evidence="15">
    <location>
        <position position="207"/>
    </location>
    <ligand>
        <name>ATP</name>
        <dbReference type="ChEBI" id="CHEBI:30616"/>
    </ligand>
</feature>
<feature type="binding site" evidence="15">
    <location>
        <position position="213"/>
    </location>
    <ligand>
        <name>ATP</name>
        <dbReference type="ChEBI" id="CHEBI:30616"/>
    </ligand>
</feature>
<dbReference type="EC" id="2.7.4.6" evidence="5 17"/>
<dbReference type="PROSITE" id="PS00469">
    <property type="entry name" value="NDPK"/>
    <property type="match status" value="1"/>
</dbReference>
<evidence type="ECO:0000256" key="14">
    <source>
        <dbReference type="ARBA" id="ARBA00023080"/>
    </source>
</evidence>
<evidence type="ECO:0000256" key="15">
    <source>
        <dbReference type="PROSITE-ProRule" id="PRU00706"/>
    </source>
</evidence>
<dbReference type="EMBL" id="CAJVPZ010064228">
    <property type="protein sequence ID" value="CAG8794062.1"/>
    <property type="molecule type" value="Genomic_DNA"/>
</dbReference>
<keyword evidence="12 17" id="KW-0067">ATP-binding</keyword>
<evidence type="ECO:0000259" key="18">
    <source>
        <dbReference type="SMART" id="SM00562"/>
    </source>
</evidence>
<accession>A0A9N9JU30</accession>
<feature type="binding site" evidence="15">
    <location>
        <position position="224"/>
    </location>
    <ligand>
        <name>ATP</name>
        <dbReference type="ChEBI" id="CHEBI:30616"/>
    </ligand>
</feature>
<dbReference type="SMART" id="SM00562">
    <property type="entry name" value="NDK"/>
    <property type="match status" value="1"/>
</dbReference>
<keyword evidence="8 17" id="KW-0808">Transferase</keyword>
<dbReference type="PROSITE" id="PS51374">
    <property type="entry name" value="NDPK_LIKE"/>
    <property type="match status" value="1"/>
</dbReference>
<evidence type="ECO:0000256" key="9">
    <source>
        <dbReference type="ARBA" id="ARBA00022723"/>
    </source>
</evidence>
<sequence length="255" mass="29339">DKLIHDYFSQILPDISRLRMEGDQNKIFLEIFLPEIDLIVGENKERIKEIVHEVKSLLGNEKITLRINLREVKNVYTDAQAIANLTASQGKLVLKLPFTKENFDEKSNGQLLIKRFNFNIMVVERTLAIVKPDITQRNLVGEVISIWEKKGLRVIEMKMTRLSQHQATIFYAEHREKDFFAEMVNFMCSAPVVIVCLEGENAIRLNREIMGETNPAWAQKDTIRKIFGTSITANAVHGSDSLQAAQREINFFFSE</sequence>
<dbReference type="GO" id="GO:0006241">
    <property type="term" value="P:CTP biosynthetic process"/>
    <property type="evidence" value="ECO:0007669"/>
    <property type="project" value="InterPro"/>
</dbReference>
<feature type="domain" description="Nucleoside diphosphate kinase-like" evidence="18">
    <location>
        <begin position="123"/>
        <end position="255"/>
    </location>
</feature>
<dbReference type="GO" id="GO:0005524">
    <property type="term" value="F:ATP binding"/>
    <property type="evidence" value="ECO:0007669"/>
    <property type="project" value="UniProtKB-KW"/>
</dbReference>
<keyword evidence="7" id="KW-0963">Cytoplasm</keyword>